<dbReference type="Gene3D" id="1.25.40.10">
    <property type="entry name" value="Tetratricopeptide repeat domain"/>
    <property type="match status" value="1"/>
</dbReference>
<sequence length="495" mass="54999">MHYLKSISLLFFFLLALGAGLQAQDDARPTLFYQVVKLDDPNGGLMDAERKIMLPYFQERVNRGEIIWHGMYRVRYPMTGQQGYDYVSVALTDKFASLNLNNEDEVLQAALPDASTAQMWKKVRAESDIHSSEIFIGVDGLSPTTNEVEKFIQVNFMTVKPDQTEEYVKTESGIWKPIHAALLKKNVLASWLLGQRIMPGGSDFGPNYVTVDGFTDWPQIEKFNRELFPAAESVYPGEDLEKKLGGIVDLRTNNRSEIWELVASTTLPVKDKEVISVTEKGSGPTPMRGQQVSFDVNVMTKDGALVYDNQKMLGIPMEMVLGSDPYDAYLTSHLSQVGTGGKVTVSVPVAAQNMEMRGWSGNQDVTLKYHLREVGPPAMDGVSKLRDKIHEKGLSAAKAWHKKVSSEMADKYAFHEFTMNALGYDLMESGLLEEALYVMAENQRANPESFNAHDSLADAYSAMGNEVMAAKHYGRAVKINPAASASKEKLAALKK</sequence>
<dbReference type="SUPFAM" id="SSF54534">
    <property type="entry name" value="FKBP-like"/>
    <property type="match status" value="1"/>
</dbReference>
<proteinExistence type="predicted"/>
<keyword evidence="4" id="KW-1185">Reference proteome</keyword>
<dbReference type="InterPro" id="IPR019734">
    <property type="entry name" value="TPR_rpt"/>
</dbReference>
<dbReference type="SUPFAM" id="SSF48452">
    <property type="entry name" value="TPR-like"/>
    <property type="match status" value="1"/>
</dbReference>
<evidence type="ECO:0000313" key="4">
    <source>
        <dbReference type="Proteomes" id="UP000199021"/>
    </source>
</evidence>
<reference evidence="4" key="1">
    <citation type="submission" date="2016-10" db="EMBL/GenBank/DDBJ databases">
        <authorList>
            <person name="Varghese N."/>
            <person name="Submissions S."/>
        </authorList>
    </citation>
    <scope>NUCLEOTIDE SEQUENCE [LARGE SCALE GENOMIC DNA]</scope>
    <source>
        <strain evidence="4">DSM 24740</strain>
    </source>
</reference>
<dbReference type="Proteomes" id="UP000199021">
    <property type="component" value="Unassembled WGS sequence"/>
</dbReference>
<evidence type="ECO:0000313" key="3">
    <source>
        <dbReference type="EMBL" id="SER33843.1"/>
    </source>
</evidence>
<organism evidence="3 4">
    <name type="scientific">Neolewinella agarilytica</name>
    <dbReference type="NCBI Taxonomy" id="478744"/>
    <lineage>
        <taxon>Bacteria</taxon>
        <taxon>Pseudomonadati</taxon>
        <taxon>Bacteroidota</taxon>
        <taxon>Saprospiria</taxon>
        <taxon>Saprospirales</taxon>
        <taxon>Lewinellaceae</taxon>
        <taxon>Neolewinella</taxon>
    </lineage>
</organism>
<feature type="chain" id="PRO_5011446284" description="Tetratricopeptide repeat-containing protein" evidence="2">
    <location>
        <begin position="24"/>
        <end position="495"/>
    </location>
</feature>
<dbReference type="InParanoid" id="A0A1H9NEQ3"/>
<evidence type="ECO:0000256" key="2">
    <source>
        <dbReference type="SAM" id="SignalP"/>
    </source>
</evidence>
<dbReference type="PROSITE" id="PS50005">
    <property type="entry name" value="TPR"/>
    <property type="match status" value="1"/>
</dbReference>
<keyword evidence="2" id="KW-0732">Signal</keyword>
<dbReference type="STRING" id="478744.SAMN05444359_1363"/>
<evidence type="ECO:0008006" key="5">
    <source>
        <dbReference type="Google" id="ProtNLM"/>
    </source>
</evidence>
<gene>
    <name evidence="3" type="ORF">SAMN05444359_1363</name>
</gene>
<feature type="repeat" description="TPR" evidence="1">
    <location>
        <begin position="450"/>
        <end position="483"/>
    </location>
</feature>
<dbReference type="EMBL" id="FOFB01000036">
    <property type="protein sequence ID" value="SER33843.1"/>
    <property type="molecule type" value="Genomic_DNA"/>
</dbReference>
<dbReference type="OrthoDB" id="1523802at2"/>
<keyword evidence="1" id="KW-0802">TPR repeat</keyword>
<dbReference type="InterPro" id="IPR011990">
    <property type="entry name" value="TPR-like_helical_dom_sf"/>
</dbReference>
<name>A0A1H9NEQ3_9BACT</name>
<dbReference type="RefSeq" id="WP_090172918.1">
    <property type="nucleotide sequence ID" value="NZ_FOFB01000036.1"/>
</dbReference>
<dbReference type="AlphaFoldDB" id="A0A1H9NEQ3"/>
<protein>
    <recommendedName>
        <fullName evidence="5">Tetratricopeptide repeat-containing protein</fullName>
    </recommendedName>
</protein>
<feature type="signal peptide" evidence="2">
    <location>
        <begin position="1"/>
        <end position="23"/>
    </location>
</feature>
<accession>A0A1H9NEQ3</accession>
<evidence type="ECO:0000256" key="1">
    <source>
        <dbReference type="PROSITE-ProRule" id="PRU00339"/>
    </source>
</evidence>